<keyword evidence="1" id="KW-0472">Membrane</keyword>
<dbReference type="PATRIC" id="fig|1423727.3.peg.1060"/>
<keyword evidence="1" id="KW-1133">Transmembrane helix</keyword>
<dbReference type="EMBL" id="AYZQ01000002">
    <property type="protein sequence ID" value="KRM72068.1"/>
    <property type="molecule type" value="Genomic_DNA"/>
</dbReference>
<keyword evidence="1" id="KW-0812">Transmembrane</keyword>
<gene>
    <name evidence="2" type="ORF">FC34_GL001051</name>
</gene>
<dbReference type="Proteomes" id="UP000051672">
    <property type="component" value="Unassembled WGS sequence"/>
</dbReference>
<evidence type="ECO:0000256" key="1">
    <source>
        <dbReference type="SAM" id="Phobius"/>
    </source>
</evidence>
<comment type="caution">
    <text evidence="2">The sequence shown here is derived from an EMBL/GenBank/DDBJ whole genome shotgun (WGS) entry which is preliminary data.</text>
</comment>
<dbReference type="OrthoDB" id="2316463at2"/>
<accession>A0A0R2B268</accession>
<evidence type="ECO:0000313" key="3">
    <source>
        <dbReference type="Proteomes" id="UP000051672"/>
    </source>
</evidence>
<sequence>MKKLWFSIAGLWLISVIYFLVYVNNPGLQTAVDANGGLSTLHAIMDLILLGGGFALIARLIYWMSHRH</sequence>
<feature type="transmembrane region" description="Helical" evidence="1">
    <location>
        <begin position="43"/>
        <end position="62"/>
    </location>
</feature>
<evidence type="ECO:0000313" key="2">
    <source>
        <dbReference type="EMBL" id="KRM72068.1"/>
    </source>
</evidence>
<keyword evidence="3" id="KW-1185">Reference proteome</keyword>
<dbReference type="AlphaFoldDB" id="A0A0R2B268"/>
<reference evidence="2 3" key="1">
    <citation type="journal article" date="2015" name="Genome Announc.">
        <title>Expanding the biotechnology potential of lactobacilli through comparative genomics of 213 strains and associated genera.</title>
        <authorList>
            <person name="Sun Z."/>
            <person name="Harris H.M."/>
            <person name="McCann A."/>
            <person name="Guo C."/>
            <person name="Argimon S."/>
            <person name="Zhang W."/>
            <person name="Yang X."/>
            <person name="Jeffery I.B."/>
            <person name="Cooney J.C."/>
            <person name="Kagawa T.F."/>
            <person name="Liu W."/>
            <person name="Song Y."/>
            <person name="Salvetti E."/>
            <person name="Wrobel A."/>
            <person name="Rasinkangas P."/>
            <person name="Parkhill J."/>
            <person name="Rea M.C."/>
            <person name="O'Sullivan O."/>
            <person name="Ritari J."/>
            <person name="Douillard F.P."/>
            <person name="Paul Ross R."/>
            <person name="Yang R."/>
            <person name="Briner A.E."/>
            <person name="Felis G.E."/>
            <person name="de Vos W.M."/>
            <person name="Barrangou R."/>
            <person name="Klaenhammer T.R."/>
            <person name="Caufield P.W."/>
            <person name="Cui Y."/>
            <person name="Zhang H."/>
            <person name="O'Toole P.W."/>
        </authorList>
    </citation>
    <scope>NUCLEOTIDE SEQUENCE [LARGE SCALE GENOMIC DNA]</scope>
    <source>
        <strain evidence="2 3">DSM 23927</strain>
    </source>
</reference>
<protein>
    <submittedName>
        <fullName evidence="2">Uncharacterized protein</fullName>
    </submittedName>
</protein>
<feature type="transmembrane region" description="Helical" evidence="1">
    <location>
        <begin position="5"/>
        <end position="23"/>
    </location>
</feature>
<organism evidence="2 3">
    <name type="scientific">Lacticaseibacillus brantae DSM 23927</name>
    <dbReference type="NCBI Taxonomy" id="1423727"/>
    <lineage>
        <taxon>Bacteria</taxon>
        <taxon>Bacillati</taxon>
        <taxon>Bacillota</taxon>
        <taxon>Bacilli</taxon>
        <taxon>Lactobacillales</taxon>
        <taxon>Lactobacillaceae</taxon>
        <taxon>Lacticaseibacillus</taxon>
    </lineage>
</organism>
<name>A0A0R2B268_9LACO</name>
<proteinExistence type="predicted"/>
<dbReference type="RefSeq" id="WP_057894338.1">
    <property type="nucleotide sequence ID" value="NZ_AYZQ01000002.1"/>
</dbReference>